<proteinExistence type="predicted"/>
<organism evidence="3 4">
    <name type="scientific">Alkalibacterium subtropicum</name>
    <dbReference type="NCBI Taxonomy" id="753702"/>
    <lineage>
        <taxon>Bacteria</taxon>
        <taxon>Bacillati</taxon>
        <taxon>Bacillota</taxon>
        <taxon>Bacilli</taxon>
        <taxon>Lactobacillales</taxon>
        <taxon>Carnobacteriaceae</taxon>
        <taxon>Alkalibacterium</taxon>
    </lineage>
</organism>
<keyword evidence="4" id="KW-1185">Reference proteome</keyword>
<dbReference type="STRING" id="753702.SAMN04488102_10853"/>
<dbReference type="Pfam" id="PF00561">
    <property type="entry name" value="Abhydrolase_1"/>
    <property type="match status" value="1"/>
</dbReference>
<evidence type="ECO:0000313" key="4">
    <source>
        <dbReference type="Proteomes" id="UP000199612"/>
    </source>
</evidence>
<dbReference type="Gene3D" id="3.40.50.1820">
    <property type="entry name" value="alpha/beta hydrolase"/>
    <property type="match status" value="1"/>
</dbReference>
<protein>
    <submittedName>
        <fullName evidence="3">Pimeloyl-ACP methyl ester carboxylesterase</fullName>
    </submittedName>
</protein>
<dbReference type="OrthoDB" id="9773293at2"/>
<dbReference type="PRINTS" id="PR00111">
    <property type="entry name" value="ABHYDROLASE"/>
</dbReference>
<dbReference type="PRINTS" id="PR00412">
    <property type="entry name" value="EPOXHYDRLASE"/>
</dbReference>
<name>A0A1I1JLJ4_9LACT</name>
<evidence type="ECO:0000313" key="3">
    <source>
        <dbReference type="EMBL" id="SFC49447.1"/>
    </source>
</evidence>
<dbReference type="InterPro" id="IPR029058">
    <property type="entry name" value="AB_hydrolase_fold"/>
</dbReference>
<keyword evidence="1" id="KW-0378">Hydrolase</keyword>
<feature type="domain" description="AB hydrolase-1" evidence="2">
    <location>
        <begin position="29"/>
        <end position="273"/>
    </location>
</feature>
<accession>A0A1I1JLJ4</accession>
<evidence type="ECO:0000256" key="1">
    <source>
        <dbReference type="ARBA" id="ARBA00022801"/>
    </source>
</evidence>
<dbReference type="PANTHER" id="PTHR43329">
    <property type="entry name" value="EPOXIDE HYDROLASE"/>
    <property type="match status" value="1"/>
</dbReference>
<sequence>MSSLEHNSIKTNRIRLHVVEAGPKDGAGILFLHGFPEFWYSWQKHLTYLADKGYRVMAPDQRGYNLSDKPKRVNDYKLDELVSDIVGLIRASEKETVTLVGHDWGGIVAWHVARQYPELINKLVILNAPHEAAMVKHIRHKPSQLLKSSYIFSFQFRGVFEWSLSLFDWKPFTKTMQASSQKGTFKEADLKQYTDAWSQPRAMTSMLNWYRANGKAFVNGQEPVHVTVPTLVLWGMKDQFLDPELAHESLAYCEDGKGILIGEGTHWVHIEEADRVSQLISDFIEGKNDRA</sequence>
<dbReference type="InterPro" id="IPR000639">
    <property type="entry name" value="Epox_hydrolase-like"/>
</dbReference>
<dbReference type="AlphaFoldDB" id="A0A1I1JLJ4"/>
<dbReference type="RefSeq" id="WP_091530519.1">
    <property type="nucleotide sequence ID" value="NZ_FOLT01000008.1"/>
</dbReference>
<reference evidence="4" key="1">
    <citation type="submission" date="2016-10" db="EMBL/GenBank/DDBJ databases">
        <authorList>
            <person name="Varghese N."/>
            <person name="Submissions S."/>
        </authorList>
    </citation>
    <scope>NUCLEOTIDE SEQUENCE [LARGE SCALE GENOMIC DNA]</scope>
    <source>
        <strain evidence="4">DSM 23664</strain>
    </source>
</reference>
<dbReference type="SUPFAM" id="SSF53474">
    <property type="entry name" value="alpha/beta-Hydrolases"/>
    <property type="match status" value="1"/>
</dbReference>
<dbReference type="GO" id="GO:0016787">
    <property type="term" value="F:hydrolase activity"/>
    <property type="evidence" value="ECO:0007669"/>
    <property type="project" value="UniProtKB-KW"/>
</dbReference>
<gene>
    <name evidence="3" type="ORF">SAMN04488102_10853</name>
</gene>
<dbReference type="InterPro" id="IPR000073">
    <property type="entry name" value="AB_hydrolase_1"/>
</dbReference>
<dbReference type="EMBL" id="FOLT01000008">
    <property type="protein sequence ID" value="SFC49447.1"/>
    <property type="molecule type" value="Genomic_DNA"/>
</dbReference>
<evidence type="ECO:0000259" key="2">
    <source>
        <dbReference type="Pfam" id="PF00561"/>
    </source>
</evidence>
<dbReference type="Proteomes" id="UP000199612">
    <property type="component" value="Unassembled WGS sequence"/>
</dbReference>